<feature type="domain" description="MOSC" evidence="1">
    <location>
        <begin position="144"/>
        <end position="289"/>
    </location>
</feature>
<dbReference type="SUPFAM" id="SSF50800">
    <property type="entry name" value="PK beta-barrel domain-like"/>
    <property type="match status" value="1"/>
</dbReference>
<accession>A0Y897</accession>
<organism evidence="2 3">
    <name type="scientific">marine gamma proteobacterium HTCC2143</name>
    <dbReference type="NCBI Taxonomy" id="247633"/>
    <lineage>
        <taxon>Bacteria</taxon>
        <taxon>Pseudomonadati</taxon>
        <taxon>Pseudomonadota</taxon>
        <taxon>Gammaproteobacteria</taxon>
        <taxon>Cellvibrionales</taxon>
        <taxon>Spongiibacteraceae</taxon>
        <taxon>BD1-7 clade</taxon>
    </lineage>
</organism>
<dbReference type="EMBL" id="AAVT01000001">
    <property type="protein sequence ID" value="EAW32351.1"/>
    <property type="molecule type" value="Genomic_DNA"/>
</dbReference>
<dbReference type="Pfam" id="PF03476">
    <property type="entry name" value="MOSC_N"/>
    <property type="match status" value="1"/>
</dbReference>
<dbReference type="InterPro" id="IPR005302">
    <property type="entry name" value="MoCF_Sase_C"/>
</dbReference>
<dbReference type="Proteomes" id="UP000004931">
    <property type="component" value="Unassembled WGS sequence"/>
</dbReference>
<comment type="caution">
    <text evidence="2">The sequence shown here is derived from an EMBL/GenBank/DDBJ whole genome shotgun (WGS) entry which is preliminary data.</text>
</comment>
<dbReference type="AlphaFoldDB" id="A0Y897"/>
<dbReference type="InterPro" id="IPR005303">
    <property type="entry name" value="MOCOS_middle"/>
</dbReference>
<dbReference type="Gene3D" id="2.40.33.20">
    <property type="entry name" value="PK beta-barrel domain-like"/>
    <property type="match status" value="1"/>
</dbReference>
<dbReference type="GO" id="GO:0030170">
    <property type="term" value="F:pyridoxal phosphate binding"/>
    <property type="evidence" value="ECO:0007669"/>
    <property type="project" value="InterPro"/>
</dbReference>
<dbReference type="GO" id="GO:0003824">
    <property type="term" value="F:catalytic activity"/>
    <property type="evidence" value="ECO:0007669"/>
    <property type="project" value="InterPro"/>
</dbReference>
<dbReference type="Pfam" id="PF03473">
    <property type="entry name" value="MOSC"/>
    <property type="match status" value="1"/>
</dbReference>
<evidence type="ECO:0000313" key="2">
    <source>
        <dbReference type="EMBL" id="EAW32351.1"/>
    </source>
</evidence>
<dbReference type="STRING" id="247633.GP2143_13886"/>
<name>A0Y897_9GAMM</name>
<reference evidence="2 3" key="1">
    <citation type="journal article" date="2010" name="J. Bacteriol.">
        <title>Genome sequence of the oligotrophic marine Gammaproteobacterium HTCC2143, isolated from the Oregon Coast.</title>
        <authorList>
            <person name="Oh H.M."/>
            <person name="Kang I."/>
            <person name="Ferriera S."/>
            <person name="Giovannoni S.J."/>
            <person name="Cho J.C."/>
        </authorList>
    </citation>
    <scope>NUCLEOTIDE SEQUENCE [LARGE SCALE GENOMIC DNA]</scope>
    <source>
        <strain evidence="2 3">HTCC2143</strain>
    </source>
</reference>
<dbReference type="eggNOG" id="COG3217">
    <property type="taxonomic scope" value="Bacteria"/>
</dbReference>
<dbReference type="InterPro" id="IPR011037">
    <property type="entry name" value="Pyrv_Knase-like_insert_dom_sf"/>
</dbReference>
<dbReference type="PROSITE" id="PS51340">
    <property type="entry name" value="MOSC"/>
    <property type="match status" value="1"/>
</dbReference>
<proteinExistence type="predicted"/>
<sequence length="290" mass="31917">MPATITDIFRYPVKSMKGHSLSSAILTKKGIPGDRAWALKDEERGGIKGGKRFPQLLSMTPVFTSEPDEQNISPTVSITLQDGRVVSSADPGVHAALSKAVGSTVSLWPILPEDQLEHYLRPPMDENVNVESYYREIFARNPEEPLPDISLFPEDVLKYESPPGSYFDAFPILVMSKASLIHLNAIAAAAGGESKFDVRRFRPNILLDIDAIGFPENQWMGRRAKIGSAVIKFEIPCPRCVITTHGFDDLPKDPKIMRHLVKENGGNLGAYASIEKPGSFAQGDVIELMD</sequence>
<protein>
    <recommendedName>
        <fullName evidence="1">MOSC domain-containing protein</fullName>
    </recommendedName>
</protein>
<evidence type="ECO:0000259" key="1">
    <source>
        <dbReference type="PROSITE" id="PS51340"/>
    </source>
</evidence>
<dbReference type="OrthoDB" id="581532at2"/>
<gene>
    <name evidence="2" type="ORF">GP2143_13886</name>
</gene>
<evidence type="ECO:0000313" key="3">
    <source>
        <dbReference type="Proteomes" id="UP000004931"/>
    </source>
</evidence>
<dbReference type="GO" id="GO:0030151">
    <property type="term" value="F:molybdenum ion binding"/>
    <property type="evidence" value="ECO:0007669"/>
    <property type="project" value="InterPro"/>
</dbReference>
<keyword evidence="3" id="KW-1185">Reference proteome</keyword>